<reference evidence="2" key="1">
    <citation type="journal article" date="2019" name="Int. J. Syst. Evol. Microbiol.">
        <title>The Global Catalogue of Microorganisms (GCM) 10K type strain sequencing project: providing services to taxonomists for standard genome sequencing and annotation.</title>
        <authorList>
            <consortium name="The Broad Institute Genomics Platform"/>
            <consortium name="The Broad Institute Genome Sequencing Center for Infectious Disease"/>
            <person name="Wu L."/>
            <person name="Ma J."/>
        </authorList>
    </citation>
    <scope>NUCLEOTIDE SEQUENCE [LARGE SCALE GENOMIC DNA]</scope>
    <source>
        <strain evidence="2">JCM 17068</strain>
    </source>
</reference>
<evidence type="ECO:0000313" key="1">
    <source>
        <dbReference type="EMBL" id="GAA4047862.1"/>
    </source>
</evidence>
<proteinExistence type="predicted"/>
<protein>
    <submittedName>
        <fullName evidence="1">Uncharacterized protein</fullName>
    </submittedName>
</protein>
<dbReference type="Proteomes" id="UP001500426">
    <property type="component" value="Unassembled WGS sequence"/>
</dbReference>
<gene>
    <name evidence="1" type="ORF">GCM10022388_11870</name>
</gene>
<accession>A0ABP7UMZ4</accession>
<evidence type="ECO:0000313" key="2">
    <source>
        <dbReference type="Proteomes" id="UP001500426"/>
    </source>
</evidence>
<comment type="caution">
    <text evidence="1">The sequence shown here is derived from an EMBL/GenBank/DDBJ whole genome shotgun (WGS) entry which is preliminary data.</text>
</comment>
<dbReference type="RefSeq" id="WP_345092091.1">
    <property type="nucleotide sequence ID" value="NZ_BAABCS010000010.1"/>
</dbReference>
<dbReference type="EMBL" id="BAABCS010000010">
    <property type="protein sequence ID" value="GAA4047862.1"/>
    <property type="molecule type" value="Genomic_DNA"/>
</dbReference>
<name>A0ABP7UMZ4_9FLAO</name>
<sequence length="137" mass="15989">MKHYFLVLFFVTMGTCFSQNKSIFHSENGRIRTLIVENYFKSLSAETIEEIQKVKPANGEFVHLVTDKNQIYFLSDIGQLSAPQKDNFYRKLSENGFSFQVNHGLPYGYVWIIFPKDKFSTEDGLQRITNLYQQSIN</sequence>
<organism evidence="1 2">
    <name type="scientific">Flavobacterium chungnamense</name>
    <dbReference type="NCBI Taxonomy" id="706182"/>
    <lineage>
        <taxon>Bacteria</taxon>
        <taxon>Pseudomonadati</taxon>
        <taxon>Bacteroidota</taxon>
        <taxon>Flavobacteriia</taxon>
        <taxon>Flavobacteriales</taxon>
        <taxon>Flavobacteriaceae</taxon>
        <taxon>Flavobacterium</taxon>
    </lineage>
</organism>
<keyword evidence="2" id="KW-1185">Reference proteome</keyword>